<protein>
    <submittedName>
        <fullName evidence="1">Uncharacterized protein</fullName>
    </submittedName>
</protein>
<dbReference type="EMBL" id="ABCK01000002">
    <property type="protein sequence ID" value="EDM29280.1"/>
    <property type="molecule type" value="Genomic_DNA"/>
</dbReference>
<sequence>MFFNELEEGEHTLELETLENKSGRIKPGGSAFRALHFTAN</sequence>
<comment type="caution">
    <text evidence="1">The sequence shown here is derived from an EMBL/GenBank/DDBJ whole genome shotgun (WGS) entry which is preliminary data.</text>
</comment>
<evidence type="ECO:0000313" key="2">
    <source>
        <dbReference type="Proteomes" id="UP000004947"/>
    </source>
</evidence>
<dbReference type="STRING" id="313628.LNTAR_22859"/>
<gene>
    <name evidence="1" type="ORF">LNTAR_22859</name>
</gene>
<dbReference type="AlphaFoldDB" id="A6DGG3"/>
<reference evidence="1 2" key="1">
    <citation type="journal article" date="2010" name="J. Bacteriol.">
        <title>Genome sequence of Lentisphaera araneosa HTCC2155T, the type species of the order Lentisphaerales in the phylum Lentisphaerae.</title>
        <authorList>
            <person name="Thrash J.C."/>
            <person name="Cho J.C."/>
            <person name="Vergin K.L."/>
            <person name="Morris R.M."/>
            <person name="Giovannoni S.J."/>
        </authorList>
    </citation>
    <scope>NUCLEOTIDE SEQUENCE [LARGE SCALE GENOMIC DNA]</scope>
    <source>
        <strain evidence="1 2">HTCC2155</strain>
    </source>
</reference>
<keyword evidence="2" id="KW-1185">Reference proteome</keyword>
<accession>A6DGG3</accession>
<name>A6DGG3_9BACT</name>
<proteinExistence type="predicted"/>
<evidence type="ECO:0000313" key="1">
    <source>
        <dbReference type="EMBL" id="EDM29280.1"/>
    </source>
</evidence>
<organism evidence="1 2">
    <name type="scientific">Lentisphaera araneosa HTCC2155</name>
    <dbReference type="NCBI Taxonomy" id="313628"/>
    <lineage>
        <taxon>Bacteria</taxon>
        <taxon>Pseudomonadati</taxon>
        <taxon>Lentisphaerota</taxon>
        <taxon>Lentisphaeria</taxon>
        <taxon>Lentisphaerales</taxon>
        <taxon>Lentisphaeraceae</taxon>
        <taxon>Lentisphaera</taxon>
    </lineage>
</organism>
<dbReference type="Proteomes" id="UP000004947">
    <property type="component" value="Unassembled WGS sequence"/>
</dbReference>